<dbReference type="EMBL" id="LUKE01000003">
    <property type="protein sequence ID" value="KYG63682.1"/>
    <property type="molecule type" value="Genomic_DNA"/>
</dbReference>
<evidence type="ECO:0000256" key="2">
    <source>
        <dbReference type="SAM" id="SignalP"/>
    </source>
</evidence>
<feature type="transmembrane region" description="Helical" evidence="1">
    <location>
        <begin position="51"/>
        <end position="72"/>
    </location>
</feature>
<sequence>MAKFWSNKLFYVASLAACSMMALSTGCASGGFKLTREYARWVNSKNIIIRIVLYILTGIVFAVTLLIDMVLFNTIDFWEGKVSAGDYQFKDQDKTYVVKHEFLNGTDRKQSTIQIFNDEKTLLQKVVLTQTEMGEIELYVDGKLKTRVSDINSLPVASFFNDEGKIVKQDLNVLGSTVAIAR</sequence>
<keyword evidence="1" id="KW-0472">Membrane</keyword>
<keyword evidence="2" id="KW-0732">Signal</keyword>
<keyword evidence="1" id="KW-1133">Transmembrane helix</keyword>
<evidence type="ECO:0000313" key="3">
    <source>
        <dbReference type="EMBL" id="KYG63682.1"/>
    </source>
</evidence>
<dbReference type="AlphaFoldDB" id="A0A150WIY6"/>
<name>A0A150WIY6_BDEBC</name>
<dbReference type="InterPro" id="IPR021768">
    <property type="entry name" value="DUF3332"/>
</dbReference>
<dbReference type="RefSeq" id="WP_061835576.1">
    <property type="nucleotide sequence ID" value="NZ_LUKE01000003.1"/>
</dbReference>
<feature type="signal peptide" evidence="2">
    <location>
        <begin position="1"/>
        <end position="24"/>
    </location>
</feature>
<evidence type="ECO:0000256" key="1">
    <source>
        <dbReference type="SAM" id="Phobius"/>
    </source>
</evidence>
<evidence type="ECO:0000313" key="4">
    <source>
        <dbReference type="Proteomes" id="UP000075320"/>
    </source>
</evidence>
<dbReference type="Proteomes" id="UP000075320">
    <property type="component" value="Unassembled WGS sequence"/>
</dbReference>
<evidence type="ECO:0008006" key="5">
    <source>
        <dbReference type="Google" id="ProtNLM"/>
    </source>
</evidence>
<comment type="caution">
    <text evidence="3">The sequence shown here is derived from an EMBL/GenBank/DDBJ whole genome shotgun (WGS) entry which is preliminary data.</text>
</comment>
<protein>
    <recommendedName>
        <fullName evidence="5">DUF3332 family protein</fullName>
    </recommendedName>
</protein>
<dbReference type="Pfam" id="PF11810">
    <property type="entry name" value="DUF3332"/>
    <property type="match status" value="1"/>
</dbReference>
<organism evidence="3 4">
    <name type="scientific">Bdellovibrio bacteriovorus</name>
    <dbReference type="NCBI Taxonomy" id="959"/>
    <lineage>
        <taxon>Bacteria</taxon>
        <taxon>Pseudomonadati</taxon>
        <taxon>Bdellovibrionota</taxon>
        <taxon>Bdellovibrionia</taxon>
        <taxon>Bdellovibrionales</taxon>
        <taxon>Pseudobdellovibrionaceae</taxon>
        <taxon>Bdellovibrio</taxon>
    </lineage>
</organism>
<keyword evidence="1" id="KW-0812">Transmembrane</keyword>
<reference evidence="3 4" key="1">
    <citation type="submission" date="2016-03" db="EMBL/GenBank/DDBJ databases">
        <authorList>
            <person name="Ploux O."/>
        </authorList>
    </citation>
    <scope>NUCLEOTIDE SEQUENCE [LARGE SCALE GENOMIC DNA]</scope>
    <source>
        <strain evidence="3 4">R0</strain>
    </source>
</reference>
<keyword evidence="4" id="KW-1185">Reference proteome</keyword>
<dbReference type="OrthoDB" id="9814441at2"/>
<proteinExistence type="predicted"/>
<accession>A0A150WIY6</accession>
<feature type="chain" id="PRO_5007572984" description="DUF3332 family protein" evidence="2">
    <location>
        <begin position="25"/>
        <end position="182"/>
    </location>
</feature>
<gene>
    <name evidence="3" type="ORF">AZI86_12695</name>
</gene>
<dbReference type="PROSITE" id="PS51257">
    <property type="entry name" value="PROKAR_LIPOPROTEIN"/>
    <property type="match status" value="1"/>
</dbReference>